<feature type="domain" description="Phage capsid-like C-terminal" evidence="3">
    <location>
        <begin position="194"/>
        <end position="481"/>
    </location>
</feature>
<dbReference type="RefSeq" id="WP_258822445.1">
    <property type="nucleotide sequence ID" value="NZ_JANUHB010000002.1"/>
</dbReference>
<evidence type="ECO:0000313" key="5">
    <source>
        <dbReference type="Proteomes" id="UP001206126"/>
    </source>
</evidence>
<organism evidence="4 5">
    <name type="scientific">Massilia agilis</name>
    <dbReference type="NCBI Taxonomy" id="1811226"/>
    <lineage>
        <taxon>Bacteria</taxon>
        <taxon>Pseudomonadati</taxon>
        <taxon>Pseudomonadota</taxon>
        <taxon>Betaproteobacteria</taxon>
        <taxon>Burkholderiales</taxon>
        <taxon>Oxalobacteraceae</taxon>
        <taxon>Telluria group</taxon>
        <taxon>Massilia</taxon>
    </lineage>
</organism>
<accession>A0ABT2DBI5</accession>
<evidence type="ECO:0000256" key="2">
    <source>
        <dbReference type="SAM" id="Coils"/>
    </source>
</evidence>
<reference evidence="4 5" key="1">
    <citation type="submission" date="2022-08" db="EMBL/GenBank/DDBJ databases">
        <title>Reclassification of Massilia species as members of the genera Telluria, Duganella, Pseudoduganella, Mokoshia gen. nov. and Zemynaea gen. nov. using orthogonal and non-orthogonal genome-based approaches.</title>
        <authorList>
            <person name="Bowman J.P."/>
        </authorList>
    </citation>
    <scope>NUCLEOTIDE SEQUENCE [LARGE SCALE GENOMIC DNA]</scope>
    <source>
        <strain evidence="4 5">JCM 31605</strain>
    </source>
</reference>
<keyword evidence="2" id="KW-0175">Coiled coil</keyword>
<evidence type="ECO:0000256" key="1">
    <source>
        <dbReference type="ARBA" id="ARBA00004328"/>
    </source>
</evidence>
<name>A0ABT2DBI5_9BURK</name>
<dbReference type="SUPFAM" id="SSF56563">
    <property type="entry name" value="Major capsid protein gp5"/>
    <property type="match status" value="1"/>
</dbReference>
<dbReference type="EMBL" id="JANUHB010000002">
    <property type="protein sequence ID" value="MCS0808681.1"/>
    <property type="molecule type" value="Genomic_DNA"/>
</dbReference>
<keyword evidence="5" id="KW-1185">Reference proteome</keyword>
<dbReference type="InterPro" id="IPR054612">
    <property type="entry name" value="Phage_capsid-like_C"/>
</dbReference>
<dbReference type="Pfam" id="PF05065">
    <property type="entry name" value="Phage_capsid"/>
    <property type="match status" value="1"/>
</dbReference>
<dbReference type="NCBIfam" id="TIGR01554">
    <property type="entry name" value="major_cap_HK97"/>
    <property type="match status" value="1"/>
</dbReference>
<dbReference type="Gene3D" id="3.30.2320.10">
    <property type="entry name" value="hypothetical protein PF0899 domain"/>
    <property type="match status" value="1"/>
</dbReference>
<evidence type="ECO:0000259" key="3">
    <source>
        <dbReference type="Pfam" id="PF05065"/>
    </source>
</evidence>
<sequence>MKSNLNMQRKLTIGLIALLSIFAIFALMGHPLIPHDVFASLGTAGMMPFAGEIDLKGVKEALEKQGGAWEEYKKTNDARLKAIEEGKGTADLEAKLAEMEKDLKQAGDELKEIALKSKRPQLSSEGEQKAAAVLKAFNAKGLAAAIEAGKSFAPLSADGYAEYKAAMSQYIRQDLKGLSAEQLKAINVGNAGQGGFLVGEEMEAGIDRVIGSYSSMRQIATVRSIGQASYKKLVKVTGTSGAKRGGENTTPTNGNSPSWVELEFKAGTYISEQRITSEALEDAVQDVESDLQDEIGMEFAEMEGSDFIDGDGINGPRGLLAYGMVENDGWEWGKVGYVKSGGAAAFAATNPSDRLIDLQHSLKRQFRANAVWTMNDATLAAIRKFKDGNGIYLWAPSGLLNGVAGQLLGHGVVTDDFMPDLGANTFPVAFGDFKRAYYVIDRKGIAVLRDAASAFPHVRFLARKRVGGGIANFQAVKLLKCEA</sequence>
<proteinExistence type="predicted"/>
<dbReference type="InterPro" id="IPR024455">
    <property type="entry name" value="Phage_capsid"/>
</dbReference>
<dbReference type="Proteomes" id="UP001206126">
    <property type="component" value="Unassembled WGS sequence"/>
</dbReference>
<comment type="caution">
    <text evidence="4">The sequence shown here is derived from an EMBL/GenBank/DDBJ whole genome shotgun (WGS) entry which is preliminary data.</text>
</comment>
<gene>
    <name evidence="4" type="ORF">NX774_12195</name>
</gene>
<comment type="subcellular location">
    <subcellularLocation>
        <location evidence="1">Virion</location>
    </subcellularLocation>
</comment>
<evidence type="ECO:0000313" key="4">
    <source>
        <dbReference type="EMBL" id="MCS0808681.1"/>
    </source>
</evidence>
<protein>
    <submittedName>
        <fullName evidence="4">Phage major capsid protein</fullName>
    </submittedName>
</protein>
<feature type="coiled-coil region" evidence="2">
    <location>
        <begin position="89"/>
        <end position="116"/>
    </location>
</feature>